<gene>
    <name evidence="4" type="ORF">FC92_GL000107</name>
</gene>
<accession>A0A0R1MJW4</accession>
<evidence type="ECO:0000259" key="3">
    <source>
        <dbReference type="Pfam" id="PF00535"/>
    </source>
</evidence>
<evidence type="ECO:0000313" key="4">
    <source>
        <dbReference type="EMBL" id="KRL08317.1"/>
    </source>
</evidence>
<dbReference type="Proteomes" id="UP000051448">
    <property type="component" value="Unassembled WGS sequence"/>
</dbReference>
<reference evidence="4 5" key="1">
    <citation type="journal article" date="2015" name="Genome Announc.">
        <title>Expanding the biotechnology potential of lactobacilli through comparative genomics of 213 strains and associated genera.</title>
        <authorList>
            <person name="Sun Z."/>
            <person name="Harris H.M."/>
            <person name="McCann A."/>
            <person name="Guo C."/>
            <person name="Argimon S."/>
            <person name="Zhang W."/>
            <person name="Yang X."/>
            <person name="Jeffery I.B."/>
            <person name="Cooney J.C."/>
            <person name="Kagawa T.F."/>
            <person name="Liu W."/>
            <person name="Song Y."/>
            <person name="Salvetti E."/>
            <person name="Wrobel A."/>
            <person name="Rasinkangas P."/>
            <person name="Parkhill J."/>
            <person name="Rea M.C."/>
            <person name="O'Sullivan O."/>
            <person name="Ritari J."/>
            <person name="Douillard F.P."/>
            <person name="Paul Ross R."/>
            <person name="Yang R."/>
            <person name="Briner A.E."/>
            <person name="Felis G.E."/>
            <person name="de Vos W.M."/>
            <person name="Barrangou R."/>
            <person name="Klaenhammer T.R."/>
            <person name="Caufield P.W."/>
            <person name="Cui Y."/>
            <person name="Zhang H."/>
            <person name="O'Toole P.W."/>
        </authorList>
    </citation>
    <scope>NUCLEOTIDE SEQUENCE [LARGE SCALE GENOMIC DNA]</scope>
    <source>
        <strain evidence="4 5">DSM 19519</strain>
    </source>
</reference>
<dbReference type="InterPro" id="IPR001173">
    <property type="entry name" value="Glyco_trans_2-like"/>
</dbReference>
<protein>
    <recommendedName>
        <fullName evidence="3">Glycosyltransferase 2-like domain-containing protein</fullName>
    </recommendedName>
</protein>
<proteinExistence type="predicted"/>
<dbReference type="OrthoDB" id="396512at2"/>
<organism evidence="4 5">
    <name type="scientific">Liquorilactobacillus hordei DSM 19519</name>
    <dbReference type="NCBI Taxonomy" id="1423759"/>
    <lineage>
        <taxon>Bacteria</taxon>
        <taxon>Bacillati</taxon>
        <taxon>Bacillota</taxon>
        <taxon>Bacilli</taxon>
        <taxon>Lactobacillales</taxon>
        <taxon>Lactobacillaceae</taxon>
        <taxon>Liquorilactobacillus</taxon>
    </lineage>
</organism>
<dbReference type="RefSeq" id="WP_057868510.1">
    <property type="nucleotide sequence ID" value="NZ_AZDX01000001.1"/>
</dbReference>
<keyword evidence="2" id="KW-0808">Transferase</keyword>
<keyword evidence="1" id="KW-0328">Glycosyltransferase</keyword>
<name>A0A0R1MJW4_9LACO</name>
<dbReference type="EMBL" id="AZDX01000001">
    <property type="protein sequence ID" value="KRL08317.1"/>
    <property type="molecule type" value="Genomic_DNA"/>
</dbReference>
<dbReference type="InterPro" id="IPR029044">
    <property type="entry name" value="Nucleotide-diphossugar_trans"/>
</dbReference>
<dbReference type="AlphaFoldDB" id="A0A0R1MJW4"/>
<dbReference type="Gene3D" id="3.90.550.10">
    <property type="entry name" value="Spore Coat Polysaccharide Biosynthesis Protein SpsA, Chain A"/>
    <property type="match status" value="1"/>
</dbReference>
<sequence length="336" mass="38289">MPTSPLISVIVPVYNVAPFLRRCLDSIINQIYKNIEIVLVNDGSTDNSAEILNEYKLKDPRIKIIQQRNGGLSNARNTGISNSKGTYITFIDSDDYVSKDYVSYLLSLLQKNNFQSKLAICSLMNIFTKTKTQKDNGNGQEVVLTGKECIEKMCYQDLVDTCAYAKLGARELYDSVKFPEGMLFEDIATTYKLFDLCDTVCCGFQAKYFYVIREGSIVTSNFSTKKLELLPMTDKMASYVSSKYPELAPATLRRQVYSRFSTLNQILADSSANVPSQKKAILNYLKLHKKDVLSNPKTPQRDRVAYFFLSFGILVYKYAWKFYEFLKTTKILNKES</sequence>
<dbReference type="PATRIC" id="fig|1423759.3.peg.107"/>
<evidence type="ECO:0000313" key="5">
    <source>
        <dbReference type="Proteomes" id="UP000051448"/>
    </source>
</evidence>
<dbReference type="CDD" id="cd00761">
    <property type="entry name" value="Glyco_tranf_GTA_type"/>
    <property type="match status" value="1"/>
</dbReference>
<dbReference type="STRING" id="1423759.FC92_GL000107"/>
<dbReference type="PANTHER" id="PTHR22916">
    <property type="entry name" value="GLYCOSYLTRANSFERASE"/>
    <property type="match status" value="1"/>
</dbReference>
<evidence type="ECO:0000256" key="2">
    <source>
        <dbReference type="ARBA" id="ARBA00022679"/>
    </source>
</evidence>
<dbReference type="GO" id="GO:0016757">
    <property type="term" value="F:glycosyltransferase activity"/>
    <property type="evidence" value="ECO:0007669"/>
    <property type="project" value="UniProtKB-KW"/>
</dbReference>
<dbReference type="GeneID" id="98311202"/>
<dbReference type="PANTHER" id="PTHR22916:SF51">
    <property type="entry name" value="GLYCOSYLTRANSFERASE EPSH-RELATED"/>
    <property type="match status" value="1"/>
</dbReference>
<evidence type="ECO:0000256" key="1">
    <source>
        <dbReference type="ARBA" id="ARBA00022676"/>
    </source>
</evidence>
<dbReference type="Pfam" id="PF00535">
    <property type="entry name" value="Glycos_transf_2"/>
    <property type="match status" value="1"/>
</dbReference>
<keyword evidence="5" id="KW-1185">Reference proteome</keyword>
<dbReference type="SUPFAM" id="SSF53448">
    <property type="entry name" value="Nucleotide-diphospho-sugar transferases"/>
    <property type="match status" value="1"/>
</dbReference>
<feature type="domain" description="Glycosyltransferase 2-like" evidence="3">
    <location>
        <begin position="8"/>
        <end position="137"/>
    </location>
</feature>
<comment type="caution">
    <text evidence="4">The sequence shown here is derived from an EMBL/GenBank/DDBJ whole genome shotgun (WGS) entry which is preliminary data.</text>
</comment>